<organism evidence="2 3">
    <name type="scientific">Bacillus rhizoplanae</name>
    <dbReference type="NCBI Taxonomy" id="2880966"/>
    <lineage>
        <taxon>Bacteria</taxon>
        <taxon>Bacillati</taxon>
        <taxon>Bacillota</taxon>
        <taxon>Bacilli</taxon>
        <taxon>Bacillales</taxon>
        <taxon>Bacillaceae</taxon>
        <taxon>Bacillus</taxon>
    </lineage>
</organism>
<reference evidence="2 3" key="1">
    <citation type="submission" date="2021-10" db="EMBL/GenBank/DDBJ databases">
        <authorList>
            <person name="Criscuolo A."/>
        </authorList>
    </citation>
    <scope>NUCLEOTIDE SEQUENCE [LARGE SCALE GENOMIC DNA]</scope>
    <source>
        <strain evidence="3">CIP 111899</strain>
    </source>
</reference>
<accession>A0ABM8YD54</accession>
<dbReference type="Proteomes" id="UP000789423">
    <property type="component" value="Unassembled WGS sequence"/>
</dbReference>
<keyword evidence="1" id="KW-0472">Membrane</keyword>
<proteinExistence type="predicted"/>
<sequence>MLKLFLIVGVIGIIISGIFIGAWTDGQQQRANFHSETEDHRNFRTKIAMISGLVGLISLGVAGLIYFLQTKMDL</sequence>
<evidence type="ECO:0000313" key="3">
    <source>
        <dbReference type="Proteomes" id="UP000789423"/>
    </source>
</evidence>
<keyword evidence="1" id="KW-1133">Transmembrane helix</keyword>
<gene>
    <name evidence="2" type="ORF">BACCIP111899_02869</name>
</gene>
<evidence type="ECO:0000256" key="1">
    <source>
        <dbReference type="SAM" id="Phobius"/>
    </source>
</evidence>
<dbReference type="InterPro" id="IPR035167">
    <property type="entry name" value="DUF5316"/>
</dbReference>
<dbReference type="Pfam" id="PF17247">
    <property type="entry name" value="DUF5316"/>
    <property type="match status" value="1"/>
</dbReference>
<feature type="transmembrane region" description="Helical" evidence="1">
    <location>
        <begin position="6"/>
        <end position="26"/>
    </location>
</feature>
<comment type="caution">
    <text evidence="2">The sequence shown here is derived from an EMBL/GenBank/DDBJ whole genome shotgun (WGS) entry which is preliminary data.</text>
</comment>
<dbReference type="EMBL" id="CAKJTI010000015">
    <property type="protein sequence ID" value="CAG9613650.1"/>
    <property type="molecule type" value="Genomic_DNA"/>
</dbReference>
<name>A0ABM8YD54_9BACI</name>
<feature type="transmembrane region" description="Helical" evidence="1">
    <location>
        <begin position="47"/>
        <end position="68"/>
    </location>
</feature>
<keyword evidence="1" id="KW-0812">Transmembrane</keyword>
<evidence type="ECO:0008006" key="4">
    <source>
        <dbReference type="Google" id="ProtNLM"/>
    </source>
</evidence>
<evidence type="ECO:0000313" key="2">
    <source>
        <dbReference type="EMBL" id="CAG9613650.1"/>
    </source>
</evidence>
<protein>
    <recommendedName>
        <fullName evidence="4">DUF3185 family protein</fullName>
    </recommendedName>
</protein>
<keyword evidence="3" id="KW-1185">Reference proteome</keyword>
<dbReference type="RefSeq" id="WP_230575707.1">
    <property type="nucleotide sequence ID" value="NZ_CAKJTI010000015.1"/>
</dbReference>